<dbReference type="GO" id="GO:0030976">
    <property type="term" value="F:thiamine pyrophosphate binding"/>
    <property type="evidence" value="ECO:0007669"/>
    <property type="project" value="TreeGrafter"/>
</dbReference>
<dbReference type="RefSeq" id="WP_177194784.1">
    <property type="nucleotide sequence ID" value="NZ_FONT01000004.1"/>
</dbReference>
<dbReference type="Pfam" id="PF13343">
    <property type="entry name" value="SBP_bac_6"/>
    <property type="match status" value="1"/>
</dbReference>
<proteinExistence type="predicted"/>
<sequence length="354" mass="38905">MKRLRFAALFTASALFIGGCSTSGEADQPKESTEGNTQETTTEASSGGGTESGELVIYSSGPGGMAEELAEQFEEQSGVEVELFQSTTGDVLGRLEAEQSNPVADVVVLASLQPAVDYMENGLIRPYESEYADQLHDGWYDEDYHFYGFSAAALGLSYNTDLIEEPPREWEDLTHEAYQDQIAIPSPSESGTARDFVAAYIAQEGEEEGWAFFEELRDNGLSMEGSNNPALTSVINGANGVVMAGVDYMVYNNIEGGEPLDIVFPESGTTITPRPAFILESAENVEEAEKYIDFILSDEGQGIVADHYLLPAREDIPPHEDRAAYDEIAELDFEWEYLFENGEDILSEFTEMMR</sequence>
<dbReference type="AlphaFoldDB" id="A0A1I2DJ24"/>
<dbReference type="PIRSF" id="PIRSF002825">
    <property type="entry name" value="CfbpA"/>
    <property type="match status" value="1"/>
</dbReference>
<evidence type="ECO:0000256" key="2">
    <source>
        <dbReference type="SAM" id="MobiDB-lite"/>
    </source>
</evidence>
<dbReference type="CDD" id="cd13547">
    <property type="entry name" value="PBP2_Fbp_like_2"/>
    <property type="match status" value="1"/>
</dbReference>
<evidence type="ECO:0000256" key="1">
    <source>
        <dbReference type="ARBA" id="ARBA00022729"/>
    </source>
</evidence>
<dbReference type="GO" id="GO:0030288">
    <property type="term" value="C:outer membrane-bounded periplasmic space"/>
    <property type="evidence" value="ECO:0007669"/>
    <property type="project" value="TreeGrafter"/>
</dbReference>
<evidence type="ECO:0000313" key="5">
    <source>
        <dbReference type="Proteomes" id="UP000199516"/>
    </source>
</evidence>
<dbReference type="GO" id="GO:0015888">
    <property type="term" value="P:thiamine transport"/>
    <property type="evidence" value="ECO:0007669"/>
    <property type="project" value="TreeGrafter"/>
</dbReference>
<reference evidence="4 5" key="1">
    <citation type="submission" date="2016-10" db="EMBL/GenBank/DDBJ databases">
        <authorList>
            <person name="de Groot N.N."/>
        </authorList>
    </citation>
    <scope>NUCLEOTIDE SEQUENCE [LARGE SCALE GENOMIC DNA]</scope>
    <source>
        <strain evidence="4 5">DSM 23995</strain>
    </source>
</reference>
<dbReference type="PROSITE" id="PS51257">
    <property type="entry name" value="PROKAR_LIPOPROTEIN"/>
    <property type="match status" value="1"/>
</dbReference>
<dbReference type="SUPFAM" id="SSF53850">
    <property type="entry name" value="Periplasmic binding protein-like II"/>
    <property type="match status" value="1"/>
</dbReference>
<dbReference type="PANTHER" id="PTHR30006:SF2">
    <property type="entry name" value="ABC TRANSPORTER SUBSTRATE-BINDING PROTEIN"/>
    <property type="match status" value="1"/>
</dbReference>
<gene>
    <name evidence="4" type="ORF">SAMN05192532_10492</name>
</gene>
<dbReference type="PANTHER" id="PTHR30006">
    <property type="entry name" value="THIAMINE-BINDING PERIPLASMIC PROTEIN-RELATED"/>
    <property type="match status" value="1"/>
</dbReference>
<evidence type="ECO:0000256" key="3">
    <source>
        <dbReference type="SAM" id="SignalP"/>
    </source>
</evidence>
<accession>A0A1I2DJ24</accession>
<dbReference type="GO" id="GO:0030975">
    <property type="term" value="F:thiamine binding"/>
    <property type="evidence" value="ECO:0007669"/>
    <property type="project" value="TreeGrafter"/>
</dbReference>
<feature type="region of interest" description="Disordered" evidence="2">
    <location>
        <begin position="21"/>
        <end position="54"/>
    </location>
</feature>
<organism evidence="4 5">
    <name type="scientific">Alteribacillus iranensis</name>
    <dbReference type="NCBI Taxonomy" id="930128"/>
    <lineage>
        <taxon>Bacteria</taxon>
        <taxon>Bacillati</taxon>
        <taxon>Bacillota</taxon>
        <taxon>Bacilli</taxon>
        <taxon>Bacillales</taxon>
        <taxon>Bacillaceae</taxon>
        <taxon>Alteribacillus</taxon>
    </lineage>
</organism>
<dbReference type="Proteomes" id="UP000199516">
    <property type="component" value="Unassembled WGS sequence"/>
</dbReference>
<protein>
    <submittedName>
        <fullName evidence="4">Iron(III) transport system substrate-binding protein</fullName>
    </submittedName>
</protein>
<dbReference type="STRING" id="930128.SAMN05192532_10492"/>
<dbReference type="Gene3D" id="3.40.190.10">
    <property type="entry name" value="Periplasmic binding protein-like II"/>
    <property type="match status" value="2"/>
</dbReference>
<feature type="signal peptide" evidence="3">
    <location>
        <begin position="1"/>
        <end position="26"/>
    </location>
</feature>
<name>A0A1I2DJ24_9BACI</name>
<evidence type="ECO:0000313" key="4">
    <source>
        <dbReference type="EMBL" id="SFE80233.1"/>
    </source>
</evidence>
<keyword evidence="1 3" id="KW-0732">Signal</keyword>
<feature type="chain" id="PRO_5011486980" evidence="3">
    <location>
        <begin position="27"/>
        <end position="354"/>
    </location>
</feature>
<keyword evidence="5" id="KW-1185">Reference proteome</keyword>
<dbReference type="InterPro" id="IPR026045">
    <property type="entry name" value="Ferric-bd"/>
</dbReference>
<dbReference type="EMBL" id="FONT01000004">
    <property type="protein sequence ID" value="SFE80233.1"/>
    <property type="molecule type" value="Genomic_DNA"/>
</dbReference>